<dbReference type="AlphaFoldDB" id="A0A9N8YSN5"/>
<organism evidence="3 4">
    <name type="scientific">Diversispora eburnea</name>
    <dbReference type="NCBI Taxonomy" id="1213867"/>
    <lineage>
        <taxon>Eukaryota</taxon>
        <taxon>Fungi</taxon>
        <taxon>Fungi incertae sedis</taxon>
        <taxon>Mucoromycota</taxon>
        <taxon>Glomeromycotina</taxon>
        <taxon>Glomeromycetes</taxon>
        <taxon>Diversisporales</taxon>
        <taxon>Diversisporaceae</taxon>
        <taxon>Diversispora</taxon>
    </lineage>
</organism>
<keyword evidence="2" id="KW-1133">Transmembrane helix</keyword>
<dbReference type="PANTHER" id="PTHR36424:SF1">
    <property type="entry name" value="LOW AFFINITY K(+) TRANSPORTER 1-RELATED"/>
    <property type="match status" value="1"/>
</dbReference>
<feature type="region of interest" description="Disordered" evidence="1">
    <location>
        <begin position="298"/>
        <end position="340"/>
    </location>
</feature>
<comment type="caution">
    <text evidence="3">The sequence shown here is derived from an EMBL/GenBank/DDBJ whole genome shotgun (WGS) entry which is preliminary data.</text>
</comment>
<dbReference type="PANTHER" id="PTHR36424">
    <property type="entry name" value="PHEROMONE-REGULATED MEMBRANE PROTEIN 6"/>
    <property type="match status" value="1"/>
</dbReference>
<evidence type="ECO:0000256" key="1">
    <source>
        <dbReference type="SAM" id="MobiDB-lite"/>
    </source>
</evidence>
<dbReference type="Pfam" id="PF16944">
    <property type="entry name" value="KCH"/>
    <property type="match status" value="1"/>
</dbReference>
<reference evidence="3" key="1">
    <citation type="submission" date="2021-06" db="EMBL/GenBank/DDBJ databases">
        <authorList>
            <person name="Kallberg Y."/>
            <person name="Tangrot J."/>
            <person name="Rosling A."/>
        </authorList>
    </citation>
    <scope>NUCLEOTIDE SEQUENCE</scope>
    <source>
        <strain evidence="3">AZ414A</strain>
    </source>
</reference>
<accession>A0A9N8YSN5</accession>
<feature type="compositionally biased region" description="Low complexity" evidence="1">
    <location>
        <begin position="387"/>
        <end position="404"/>
    </location>
</feature>
<feature type="transmembrane region" description="Helical" evidence="2">
    <location>
        <begin position="39"/>
        <end position="63"/>
    </location>
</feature>
<keyword evidence="2" id="KW-0472">Membrane</keyword>
<proteinExistence type="predicted"/>
<dbReference type="GO" id="GO:0015079">
    <property type="term" value="F:potassium ion transmembrane transporter activity"/>
    <property type="evidence" value="ECO:0007669"/>
    <property type="project" value="InterPro"/>
</dbReference>
<evidence type="ECO:0000313" key="4">
    <source>
        <dbReference type="Proteomes" id="UP000789706"/>
    </source>
</evidence>
<evidence type="ECO:0000313" key="3">
    <source>
        <dbReference type="EMBL" id="CAG8445024.1"/>
    </source>
</evidence>
<evidence type="ECO:0000256" key="2">
    <source>
        <dbReference type="SAM" id="Phobius"/>
    </source>
</evidence>
<dbReference type="InterPro" id="IPR031606">
    <property type="entry name" value="Kch1/2"/>
</dbReference>
<feature type="compositionally biased region" description="Polar residues" evidence="1">
    <location>
        <begin position="316"/>
        <end position="339"/>
    </location>
</feature>
<dbReference type="Proteomes" id="UP000789706">
    <property type="component" value="Unassembled WGS sequence"/>
</dbReference>
<sequence>MCFSTAKWQREEVQDHKFDFVDVNEFHDTGILRRLKYSVLFMVVIKSILVYVADMWTAGILIIFDRWNTAVQPKIPFAVSKWIFVGCIIVSFLLLAWDIKKARHIIKTRDISYAFTSTIAYRFYTLRSYKHYNFFCQINNSKKKADEIAFFVFFTFKAPRQVINAITLVSIIQSNKKKQYLDINSYGENMVQQLAMGTMVFTLKTEQRVKQRKQEADAEARGDFSHLKNKRGIDNETRPLRQPTLPTFEFSDEKKQSFSPYGQMPPLPPPNFNNQVEPVMGIPPYGPRSGAPRVGTPSIRNGNPGYGPPPPFMGRRNSNSSISSDMTGFSAYSSTTHQLTGPGLSVRQSIMMTNETIQNRNSQRFSIFSDEYYGGAFDDAYNSNDQSSRIRSHSPTPSISSTTSGRARLPQSRAVVHPAVNSRYQEQRGPRYNNYAEQGGGQSRTDGLY</sequence>
<gene>
    <name evidence="3" type="ORF">DEBURN_LOCUS1732</name>
</gene>
<feature type="transmembrane region" description="Helical" evidence="2">
    <location>
        <begin position="75"/>
        <end position="97"/>
    </location>
</feature>
<keyword evidence="4" id="KW-1185">Reference proteome</keyword>
<protein>
    <submittedName>
        <fullName evidence="3">10294_t:CDS:1</fullName>
    </submittedName>
</protein>
<dbReference type="EMBL" id="CAJVPK010000083">
    <property type="protein sequence ID" value="CAG8445024.1"/>
    <property type="molecule type" value="Genomic_DNA"/>
</dbReference>
<dbReference type="GO" id="GO:0005886">
    <property type="term" value="C:plasma membrane"/>
    <property type="evidence" value="ECO:0007669"/>
    <property type="project" value="InterPro"/>
</dbReference>
<keyword evidence="2" id="KW-0812">Transmembrane</keyword>
<feature type="region of interest" description="Disordered" evidence="1">
    <location>
        <begin position="384"/>
        <end position="449"/>
    </location>
</feature>
<dbReference type="OrthoDB" id="2128042at2759"/>
<name>A0A9N8YSN5_9GLOM</name>